<dbReference type="InterPro" id="IPR003646">
    <property type="entry name" value="SH3-like_bac-type"/>
</dbReference>
<accession>A0A9X2PBX1</accession>
<feature type="domain" description="SH3b" evidence="2">
    <location>
        <begin position="25"/>
        <end position="89"/>
    </location>
</feature>
<dbReference type="RefSeq" id="WP_258731004.1">
    <property type="nucleotide sequence ID" value="NZ_JANTHZ010000001.1"/>
</dbReference>
<dbReference type="Pfam" id="PF08239">
    <property type="entry name" value="SH3_3"/>
    <property type="match status" value="1"/>
</dbReference>
<sequence length="234" mass="23940">MLKKLFVAAALIAGATLAGTASGNAATAAVSTANVNLRAGPSTAYPAVTVVPAGTPITTFGCVSGYSWCDIAFAGYRGWVAASYIQLVYGGAPVVLTAPVAAAVGIGVVAFNRAYWDQYYTAYPWYGRWAAYPPPRAYGPYPAPRVTSHSRDVTCANGSCTGTSGTTGRYGGSTSQTRTCADGSCSSTRNTEGPYGGSATRTRSCAYGEGCSATRSGVTGGGRTFGGTRSFSRW</sequence>
<dbReference type="AlphaFoldDB" id="A0A9X2PBX1"/>
<organism evidence="3 4">
    <name type="scientific">Ancylobacter mangrovi</name>
    <dbReference type="NCBI Taxonomy" id="2972472"/>
    <lineage>
        <taxon>Bacteria</taxon>
        <taxon>Pseudomonadati</taxon>
        <taxon>Pseudomonadota</taxon>
        <taxon>Alphaproteobacteria</taxon>
        <taxon>Hyphomicrobiales</taxon>
        <taxon>Xanthobacteraceae</taxon>
        <taxon>Ancylobacter</taxon>
    </lineage>
</organism>
<feature type="signal peptide" evidence="1">
    <location>
        <begin position="1"/>
        <end position="20"/>
    </location>
</feature>
<keyword evidence="4" id="KW-1185">Reference proteome</keyword>
<evidence type="ECO:0000313" key="4">
    <source>
        <dbReference type="Proteomes" id="UP001151088"/>
    </source>
</evidence>
<protein>
    <submittedName>
        <fullName evidence="3">SH3 domain-containing protein</fullName>
    </submittedName>
</protein>
<comment type="caution">
    <text evidence="3">The sequence shown here is derived from an EMBL/GenBank/DDBJ whole genome shotgun (WGS) entry which is preliminary data.</text>
</comment>
<dbReference type="EMBL" id="JANTHZ010000001">
    <property type="protein sequence ID" value="MCS0494056.1"/>
    <property type="molecule type" value="Genomic_DNA"/>
</dbReference>
<dbReference type="SMART" id="SM00287">
    <property type="entry name" value="SH3b"/>
    <property type="match status" value="1"/>
</dbReference>
<dbReference type="Proteomes" id="UP001151088">
    <property type="component" value="Unassembled WGS sequence"/>
</dbReference>
<keyword evidence="1" id="KW-0732">Signal</keyword>
<reference evidence="3" key="1">
    <citation type="submission" date="2022-08" db="EMBL/GenBank/DDBJ databases">
        <authorList>
            <person name="Li F."/>
        </authorList>
    </citation>
    <scope>NUCLEOTIDE SEQUENCE</scope>
    <source>
        <strain evidence="3">MQZ15Z-1</strain>
    </source>
</reference>
<evidence type="ECO:0000259" key="2">
    <source>
        <dbReference type="PROSITE" id="PS51781"/>
    </source>
</evidence>
<dbReference type="PROSITE" id="PS51781">
    <property type="entry name" value="SH3B"/>
    <property type="match status" value="1"/>
</dbReference>
<dbReference type="Gene3D" id="2.30.30.40">
    <property type="entry name" value="SH3 Domains"/>
    <property type="match status" value="1"/>
</dbReference>
<evidence type="ECO:0000256" key="1">
    <source>
        <dbReference type="SAM" id="SignalP"/>
    </source>
</evidence>
<name>A0A9X2PBX1_9HYPH</name>
<feature type="chain" id="PRO_5040758426" evidence="1">
    <location>
        <begin position="21"/>
        <end position="234"/>
    </location>
</feature>
<gene>
    <name evidence="3" type="ORF">NVS89_03030</name>
</gene>
<evidence type="ECO:0000313" key="3">
    <source>
        <dbReference type="EMBL" id="MCS0494056.1"/>
    </source>
</evidence>
<proteinExistence type="predicted"/>